<evidence type="ECO:0000313" key="4">
    <source>
        <dbReference type="EMBL" id="MCP2332506.1"/>
    </source>
</evidence>
<gene>
    <name evidence="4" type="ORF">G443_002776</name>
</gene>
<evidence type="ECO:0000259" key="3">
    <source>
        <dbReference type="SMART" id="SM00829"/>
    </source>
</evidence>
<dbReference type="Pfam" id="PF16884">
    <property type="entry name" value="ADH_N_2"/>
    <property type="match status" value="1"/>
</dbReference>
<dbReference type="InterPro" id="IPR041694">
    <property type="entry name" value="ADH_N_2"/>
</dbReference>
<dbReference type="PANTHER" id="PTHR43205">
    <property type="entry name" value="PROSTAGLANDIN REDUCTASE"/>
    <property type="match status" value="1"/>
</dbReference>
<evidence type="ECO:0000256" key="1">
    <source>
        <dbReference type="ARBA" id="ARBA00023002"/>
    </source>
</evidence>
<dbReference type="SUPFAM" id="SSF50129">
    <property type="entry name" value="GroES-like"/>
    <property type="match status" value="1"/>
</dbReference>
<feature type="region of interest" description="Disordered" evidence="2">
    <location>
        <begin position="1"/>
        <end position="37"/>
    </location>
</feature>
<sequence>MSAEQHTVPESAREVRLASRPSGWPTPENFDLAEAPVPRPGPGELLVRNVVMSVDPYMRGRMNAGRSYVSPFELGKPLEGGAVGRVVESQAEGVSPGDLVSHQLGWREWAVVPADRALPVPGGPEDPAPGTFLGVLGMTGLTAYVGLAEIAQQRAGDVVFVSGAAGAVGSVAGQIAALRGAARVVGSAGSPEKVRYLTEELGFDAAFDYKDGPVSEQLAEAAPDGIDVYFDNVGGDHLEAAIGAMRTGGRIAMCGAISAYNETEPPPGPRNLGLMVGRRITARGFIVGDHIDVRERFLGEVGEWVRTGRLRHRETTMSGLERAPEAFLAMLRGENIGKMLVEL</sequence>
<comment type="caution">
    <text evidence="4">The sequence shown here is derived from an EMBL/GenBank/DDBJ whole genome shotgun (WGS) entry which is preliminary data.</text>
</comment>
<reference evidence="4 5" key="1">
    <citation type="submission" date="2022-06" db="EMBL/GenBank/DDBJ databases">
        <title>Genomic Encyclopedia of Type Strains, Phase I: the one thousand microbial genomes (KMG-I) project.</title>
        <authorList>
            <person name="Kyrpides N."/>
        </authorList>
    </citation>
    <scope>NUCLEOTIDE SEQUENCE [LARGE SCALE GENOMIC DNA]</scope>
    <source>
        <strain evidence="4 5">DSM 43889</strain>
    </source>
</reference>
<dbReference type="Pfam" id="PF00107">
    <property type="entry name" value="ADH_zinc_N"/>
    <property type="match status" value="1"/>
</dbReference>
<dbReference type="SMART" id="SM00829">
    <property type="entry name" value="PKS_ER"/>
    <property type="match status" value="1"/>
</dbReference>
<dbReference type="CDD" id="cd05288">
    <property type="entry name" value="PGDH"/>
    <property type="match status" value="1"/>
</dbReference>
<dbReference type="InterPro" id="IPR020843">
    <property type="entry name" value="ER"/>
</dbReference>
<name>A0ABT1JK25_ACTCY</name>
<dbReference type="InterPro" id="IPR045010">
    <property type="entry name" value="MDR_fam"/>
</dbReference>
<evidence type="ECO:0000256" key="2">
    <source>
        <dbReference type="SAM" id="MobiDB-lite"/>
    </source>
</evidence>
<protein>
    <recommendedName>
        <fullName evidence="3">Enoyl reductase (ER) domain-containing protein</fullName>
    </recommendedName>
</protein>
<keyword evidence="5" id="KW-1185">Reference proteome</keyword>
<dbReference type="InterPro" id="IPR011032">
    <property type="entry name" value="GroES-like_sf"/>
</dbReference>
<evidence type="ECO:0000313" key="5">
    <source>
        <dbReference type="Proteomes" id="UP000791080"/>
    </source>
</evidence>
<dbReference type="InterPro" id="IPR036291">
    <property type="entry name" value="NAD(P)-bd_dom_sf"/>
</dbReference>
<feature type="domain" description="Enoyl reductase (ER)" evidence="3">
    <location>
        <begin position="25"/>
        <end position="341"/>
    </location>
</feature>
<accession>A0ABT1JK25</accession>
<dbReference type="InterPro" id="IPR013149">
    <property type="entry name" value="ADH-like_C"/>
</dbReference>
<dbReference type="Gene3D" id="3.40.50.720">
    <property type="entry name" value="NAD(P)-binding Rossmann-like Domain"/>
    <property type="match status" value="1"/>
</dbReference>
<proteinExistence type="predicted"/>
<dbReference type="Proteomes" id="UP000791080">
    <property type="component" value="Unassembled WGS sequence"/>
</dbReference>
<dbReference type="PANTHER" id="PTHR43205:SF7">
    <property type="entry name" value="PROSTAGLANDIN REDUCTASE 1"/>
    <property type="match status" value="1"/>
</dbReference>
<dbReference type="EMBL" id="AUBJ02000001">
    <property type="protein sequence ID" value="MCP2332506.1"/>
    <property type="molecule type" value="Genomic_DNA"/>
</dbReference>
<dbReference type="Gene3D" id="3.90.180.10">
    <property type="entry name" value="Medium-chain alcohol dehydrogenases, catalytic domain"/>
    <property type="match status" value="1"/>
</dbReference>
<organism evidence="4 5">
    <name type="scientific">Actinoalloteichus caeruleus DSM 43889</name>
    <dbReference type="NCBI Taxonomy" id="1120930"/>
    <lineage>
        <taxon>Bacteria</taxon>
        <taxon>Bacillati</taxon>
        <taxon>Actinomycetota</taxon>
        <taxon>Actinomycetes</taxon>
        <taxon>Pseudonocardiales</taxon>
        <taxon>Pseudonocardiaceae</taxon>
        <taxon>Actinoalloteichus</taxon>
        <taxon>Actinoalloteichus cyanogriseus</taxon>
    </lineage>
</organism>
<dbReference type="SUPFAM" id="SSF51735">
    <property type="entry name" value="NAD(P)-binding Rossmann-fold domains"/>
    <property type="match status" value="1"/>
</dbReference>
<dbReference type="RefSeq" id="WP_051313365.1">
    <property type="nucleotide sequence ID" value="NZ_AUBJ02000001.1"/>
</dbReference>
<keyword evidence="1" id="KW-0560">Oxidoreductase</keyword>